<feature type="chain" id="PRO_5013314056" evidence="2">
    <location>
        <begin position="21"/>
        <end position="589"/>
    </location>
</feature>
<sequence length="589" mass="66093">MKLKQVILYIVLFVSFTGLAQVKFEAEASKEKMGVNERLRVDFSVNQDGDNFNPPDFKGFKVIGGPNQSISQSYVNGKMSFQKKYSYFLQPNGRGKFKIGQATIEIEGQTYKTPYVDIEVTAAVNTPTEGTNPEIIAADNIHLVAEISNRNPYLNEGISVRYKLYFSPKVNVRQWYPKDNPKYADFWSQNIDIPQLSVKEDLYKGDPYQYVVIRETVLYPQKTGELKIEPLTLTIPVNVPSDRRDIFGRRLYETVERTVASNTQTIDVKALPTAGRPANFTGAVGSFNFKATSSKDVLDATESLQIKLQVSGKGNLKLFQLPKLKVPASLEVYEPEHQENVNTNLSGMYGNISDTYTVVPQLKGKYPINELNFSYFDPRSETYKMLTSEEILLNVENGPVNNTNPVTTSASGEVNKQAVASAPSQFRYIQLDANLQPANQQMFFKSIGFWTALISPLLLIPIGIFTGKKRKALAGNVEGNKSKKANKLAKKYLSEAKKNLGEQKSFYIALERALHNYLKAKLSIQTGEMSKDKIKDLLEQKGIDAQATAGFIKLLESCELARYTPSSKVEMQQDYDKSVKIISELDKQL</sequence>
<keyword evidence="1" id="KW-0472">Membrane</keyword>
<keyword evidence="2" id="KW-0732">Signal</keyword>
<dbReference type="OrthoDB" id="2079210at2"/>
<evidence type="ECO:0000256" key="1">
    <source>
        <dbReference type="SAM" id="Phobius"/>
    </source>
</evidence>
<dbReference type="STRING" id="579105.SAMN04488096_103163"/>
<feature type="signal peptide" evidence="2">
    <location>
        <begin position="1"/>
        <end position="20"/>
    </location>
</feature>
<protein>
    <submittedName>
        <fullName evidence="3">Oxygen tolerance</fullName>
    </submittedName>
</protein>
<feature type="transmembrane region" description="Helical" evidence="1">
    <location>
        <begin position="447"/>
        <end position="465"/>
    </location>
</feature>
<dbReference type="Pfam" id="PF13584">
    <property type="entry name" value="BatD"/>
    <property type="match status" value="2"/>
</dbReference>
<name>A0A1M6CUE4_9FLAO</name>
<proteinExistence type="predicted"/>
<dbReference type="RefSeq" id="WP_073149057.1">
    <property type="nucleotide sequence ID" value="NZ_FQYY01000003.1"/>
</dbReference>
<organism evidence="3 4">
    <name type="scientific">Mesonia phycicola</name>
    <dbReference type="NCBI Taxonomy" id="579105"/>
    <lineage>
        <taxon>Bacteria</taxon>
        <taxon>Pseudomonadati</taxon>
        <taxon>Bacteroidota</taxon>
        <taxon>Flavobacteriia</taxon>
        <taxon>Flavobacteriales</taxon>
        <taxon>Flavobacteriaceae</taxon>
        <taxon>Mesonia</taxon>
    </lineage>
</organism>
<evidence type="ECO:0000313" key="3">
    <source>
        <dbReference type="EMBL" id="SHI64570.1"/>
    </source>
</evidence>
<dbReference type="InterPro" id="IPR025738">
    <property type="entry name" value="BatD"/>
</dbReference>
<dbReference type="AlphaFoldDB" id="A0A1M6CUE4"/>
<keyword evidence="1" id="KW-0812">Transmembrane</keyword>
<dbReference type="PANTHER" id="PTHR40940:SF2">
    <property type="entry name" value="BATD"/>
    <property type="match status" value="1"/>
</dbReference>
<evidence type="ECO:0000313" key="4">
    <source>
        <dbReference type="Proteomes" id="UP000184225"/>
    </source>
</evidence>
<reference evidence="3 4" key="1">
    <citation type="submission" date="2016-11" db="EMBL/GenBank/DDBJ databases">
        <authorList>
            <person name="Jaros S."/>
            <person name="Januszkiewicz K."/>
            <person name="Wedrychowicz H."/>
        </authorList>
    </citation>
    <scope>NUCLEOTIDE SEQUENCE [LARGE SCALE GENOMIC DNA]</scope>
    <source>
        <strain evidence="3 4">DSM 21425</strain>
    </source>
</reference>
<evidence type="ECO:0000256" key="2">
    <source>
        <dbReference type="SAM" id="SignalP"/>
    </source>
</evidence>
<dbReference type="PANTHER" id="PTHR40940">
    <property type="entry name" value="PROTEIN BATD-RELATED"/>
    <property type="match status" value="1"/>
</dbReference>
<accession>A0A1M6CUE4</accession>
<keyword evidence="1" id="KW-1133">Transmembrane helix</keyword>
<dbReference type="EMBL" id="FQYY01000003">
    <property type="protein sequence ID" value="SHI64570.1"/>
    <property type="molecule type" value="Genomic_DNA"/>
</dbReference>
<gene>
    <name evidence="3" type="ORF">SAMN04488096_103163</name>
</gene>
<dbReference type="Proteomes" id="UP000184225">
    <property type="component" value="Unassembled WGS sequence"/>
</dbReference>
<keyword evidence="4" id="KW-1185">Reference proteome</keyword>